<evidence type="ECO:0000313" key="1">
    <source>
        <dbReference type="EMBL" id="AEA11565.1"/>
    </source>
</evidence>
<dbReference type="KEGG" id="tuz:TUZN_0060"/>
<organism evidence="1 2">
    <name type="scientific">Thermoproteus uzoniensis (strain 768-20)</name>
    <dbReference type="NCBI Taxonomy" id="999630"/>
    <lineage>
        <taxon>Archaea</taxon>
        <taxon>Thermoproteota</taxon>
        <taxon>Thermoprotei</taxon>
        <taxon>Thermoproteales</taxon>
        <taxon>Thermoproteaceae</taxon>
        <taxon>Thermoproteus</taxon>
    </lineage>
</organism>
<name>F2L116_THEU7</name>
<proteinExistence type="predicted"/>
<reference key="2">
    <citation type="submission" date="2011-03" db="EMBL/GenBank/DDBJ databases">
        <title>Complete genome sequence of the thermoacidophilic crenarchaeon Thermoproteus uzoniensis 768-20.</title>
        <authorList>
            <person name="Mardanov A.V."/>
            <person name="Gumerov V.M."/>
            <person name="Beletsky A.V."/>
            <person name="Prokofeva M.I."/>
            <person name="Bonch-Osmolovskaya E.A."/>
            <person name="Ravin N.V."/>
            <person name="Skryabin K.G."/>
        </authorList>
    </citation>
    <scope>NUCLEOTIDE SEQUENCE</scope>
    <source>
        <strain>768-20</strain>
    </source>
</reference>
<keyword evidence="2" id="KW-1185">Reference proteome</keyword>
<dbReference type="EMBL" id="CP002590">
    <property type="protein sequence ID" value="AEA11565.1"/>
    <property type="molecule type" value="Genomic_DNA"/>
</dbReference>
<gene>
    <name evidence="1" type="ordered locus">TUZN_0060</name>
</gene>
<accession>F2L116</accession>
<dbReference type="AlphaFoldDB" id="F2L116"/>
<sequence>MVEPVAVRRAYIEGIAQRRIRYTLLYSEPAPLSALLDRARAYAREIAGEWGASLCPSELPSLGVLSVGWLGGTLLADLSVCFPISRPLPPDLGLILAAEFREVSICLEPIGPVGPVEGFSRSRMPALRPRGVILRDGVAVVKMRGLYFFARAEARPDPAGGVLLDVARLGCGGVDPLRGLLEARRILRRRDRRA</sequence>
<dbReference type="eggNOG" id="arCOG05508">
    <property type="taxonomic scope" value="Archaea"/>
</dbReference>
<reference evidence="1 2" key="1">
    <citation type="journal article" date="2011" name="J. Bacteriol.">
        <title>Complete genome sequence of the thermoacidophilic crenarchaeon Thermoproteus uzoniensis 768-20.</title>
        <authorList>
            <person name="Mardanov A.V."/>
            <person name="Gumerov V.M."/>
            <person name="Beletsky A.V."/>
            <person name="Prokofeva M.I."/>
            <person name="Bonch-Osmolovskaya E.A."/>
            <person name="Ravin N.V."/>
            <person name="Skryabin K.G."/>
        </authorList>
    </citation>
    <scope>NUCLEOTIDE SEQUENCE [LARGE SCALE GENOMIC DNA]</scope>
    <source>
        <strain evidence="1 2">768-20</strain>
    </source>
</reference>
<dbReference type="HOGENOM" id="CLU_1412411_0_0_2"/>
<dbReference type="Proteomes" id="UP000008138">
    <property type="component" value="Chromosome"/>
</dbReference>
<evidence type="ECO:0000313" key="2">
    <source>
        <dbReference type="Proteomes" id="UP000008138"/>
    </source>
</evidence>
<protein>
    <submittedName>
        <fullName evidence="1">Uncharacterized protein</fullName>
    </submittedName>
</protein>